<name>A0A8D8YNU3_9HEMI</name>
<proteinExistence type="predicted"/>
<reference evidence="1" key="1">
    <citation type="submission" date="2021-05" db="EMBL/GenBank/DDBJ databases">
        <authorList>
            <person name="Alioto T."/>
            <person name="Alioto T."/>
            <person name="Gomez Garrido J."/>
        </authorList>
    </citation>
    <scope>NUCLEOTIDE SEQUENCE</scope>
</reference>
<sequence>MLSSLHISSQVIVVVDNQLGSQLSRRVSGRSTNTRICMQFLPFATETMGTWCEKAIGMNTGGGEETGYEKWQHFTQNISLTVQRGNAASILSISRNISIFI</sequence>
<dbReference type="EMBL" id="HBUF01386267">
    <property type="protein sequence ID" value="CAG6732280.1"/>
    <property type="molecule type" value="Transcribed_RNA"/>
</dbReference>
<organism evidence="1">
    <name type="scientific">Cacopsylla melanoneura</name>
    <dbReference type="NCBI Taxonomy" id="428564"/>
    <lineage>
        <taxon>Eukaryota</taxon>
        <taxon>Metazoa</taxon>
        <taxon>Ecdysozoa</taxon>
        <taxon>Arthropoda</taxon>
        <taxon>Hexapoda</taxon>
        <taxon>Insecta</taxon>
        <taxon>Pterygota</taxon>
        <taxon>Neoptera</taxon>
        <taxon>Paraneoptera</taxon>
        <taxon>Hemiptera</taxon>
        <taxon>Sternorrhyncha</taxon>
        <taxon>Psylloidea</taxon>
        <taxon>Psyllidae</taxon>
        <taxon>Psyllinae</taxon>
        <taxon>Cacopsylla</taxon>
    </lineage>
</organism>
<accession>A0A8D8YNU3</accession>
<evidence type="ECO:0000313" key="1">
    <source>
        <dbReference type="EMBL" id="CAG6732280.1"/>
    </source>
</evidence>
<protein>
    <submittedName>
        <fullName evidence="1">Uncharacterized protein</fullName>
    </submittedName>
</protein>
<dbReference type="AlphaFoldDB" id="A0A8D8YNU3"/>